<name>A0A8H3WTW8_GIGMA</name>
<dbReference type="AlphaFoldDB" id="A0A8H3WTW8"/>
<feature type="unsure residue" description="D or N" evidence="1">
    <location>
        <position position="49"/>
    </location>
</feature>
<gene>
    <name evidence="1" type="ORF">F8M41_017866</name>
</gene>
<reference evidence="1 2" key="1">
    <citation type="journal article" date="2019" name="Environ. Microbiol.">
        <title>At the nexus of three kingdoms: the genome of the mycorrhizal fungus Gigaspora margarita provides insights into plant, endobacterial and fungal interactions.</title>
        <authorList>
            <person name="Venice F."/>
            <person name="Ghignone S."/>
            <person name="Salvioli di Fossalunga A."/>
            <person name="Amselem J."/>
            <person name="Novero M."/>
            <person name="Xianan X."/>
            <person name="Sedzielewska Toro K."/>
            <person name="Morin E."/>
            <person name="Lipzen A."/>
            <person name="Grigoriev I.V."/>
            <person name="Henrissat B."/>
            <person name="Martin F.M."/>
            <person name="Bonfante P."/>
        </authorList>
    </citation>
    <scope>NUCLEOTIDE SEQUENCE [LARGE SCALE GENOMIC DNA]</scope>
    <source>
        <strain evidence="1 2">BEG34</strain>
    </source>
</reference>
<accession>A0A8H3WTW8</accession>
<keyword evidence="2" id="KW-1185">Reference proteome</keyword>
<proteinExistence type="predicted"/>
<evidence type="ECO:0000313" key="1">
    <source>
        <dbReference type="EMBL" id="KAF0332975.1"/>
    </source>
</evidence>
<sequence length="110" mass="12716">MIECSNNFKEHQADLLFFLSNDNNDNLMKRFKTALILFSNKTDMVEYNDNFKESTCSQNYYMGPSQKGIDIEPQNYMDIEVQGSIDKKLSQESSELENTAHIKVGDTFIL</sequence>
<dbReference type="Proteomes" id="UP000439903">
    <property type="component" value="Unassembled WGS sequence"/>
</dbReference>
<dbReference type="OrthoDB" id="10409878at2759"/>
<comment type="caution">
    <text evidence="1">The sequence shown here is derived from an EMBL/GenBank/DDBJ whole genome shotgun (WGS) entry which is preliminary data.</text>
</comment>
<dbReference type="EMBL" id="WTPW01004173">
    <property type="protein sequence ID" value="KAF0332975.1"/>
    <property type="molecule type" value="Genomic_DNA"/>
</dbReference>
<organism evidence="1 2">
    <name type="scientific">Gigaspora margarita</name>
    <dbReference type="NCBI Taxonomy" id="4874"/>
    <lineage>
        <taxon>Eukaryota</taxon>
        <taxon>Fungi</taxon>
        <taxon>Fungi incertae sedis</taxon>
        <taxon>Mucoromycota</taxon>
        <taxon>Glomeromycotina</taxon>
        <taxon>Glomeromycetes</taxon>
        <taxon>Diversisporales</taxon>
        <taxon>Gigasporaceae</taxon>
        <taxon>Gigaspora</taxon>
    </lineage>
</organism>
<protein>
    <submittedName>
        <fullName evidence="1">Uncharacterized protein</fullName>
    </submittedName>
</protein>
<evidence type="ECO:0000313" key="2">
    <source>
        <dbReference type="Proteomes" id="UP000439903"/>
    </source>
</evidence>